<keyword evidence="3 12" id="KW-0132">Cell division</keyword>
<keyword evidence="8 12" id="KW-1133">Transmembrane helix</keyword>
<comment type="caution">
    <text evidence="15">The sequence shown here is derived from an EMBL/GenBank/DDBJ whole genome shotgun (WGS) entry which is preliminary data.</text>
</comment>
<evidence type="ECO:0000256" key="7">
    <source>
        <dbReference type="ARBA" id="ARBA00022984"/>
    </source>
</evidence>
<feature type="transmembrane region" description="Helical" evidence="12">
    <location>
        <begin position="100"/>
        <end position="121"/>
    </location>
</feature>
<dbReference type="UniPathway" id="UPA00219"/>
<feature type="transmembrane region" description="Helical" evidence="12">
    <location>
        <begin position="76"/>
        <end position="94"/>
    </location>
</feature>
<evidence type="ECO:0000256" key="3">
    <source>
        <dbReference type="ARBA" id="ARBA00022618"/>
    </source>
</evidence>
<comment type="cofactor">
    <cofactor evidence="12 14">
        <name>Mg(2+)</name>
        <dbReference type="ChEBI" id="CHEBI:18420"/>
    </cofactor>
</comment>
<dbReference type="InterPro" id="IPR003524">
    <property type="entry name" value="PNAcMuramoyl-5peptid_Trfase"/>
</dbReference>
<comment type="subcellular location">
    <subcellularLocation>
        <location evidence="12">Cell membrane</location>
        <topology evidence="12">Multi-pass membrane protein</topology>
    </subcellularLocation>
    <subcellularLocation>
        <location evidence="1">Membrane</location>
        <topology evidence="1">Multi-pass membrane protein</topology>
    </subcellularLocation>
</comment>
<dbReference type="GO" id="GO:0071555">
    <property type="term" value="P:cell wall organization"/>
    <property type="evidence" value="ECO:0007669"/>
    <property type="project" value="UniProtKB-KW"/>
</dbReference>
<keyword evidence="9 12" id="KW-0472">Membrane</keyword>
<feature type="transmembrane region" description="Helical" evidence="12">
    <location>
        <begin position="317"/>
        <end position="339"/>
    </location>
</feature>
<dbReference type="GO" id="GO:0046872">
    <property type="term" value="F:metal ion binding"/>
    <property type="evidence" value="ECO:0007669"/>
    <property type="project" value="UniProtKB-KW"/>
</dbReference>
<evidence type="ECO:0000256" key="14">
    <source>
        <dbReference type="PIRSR" id="PIRSR600715-1"/>
    </source>
</evidence>
<dbReference type="GO" id="GO:0008360">
    <property type="term" value="P:regulation of cell shape"/>
    <property type="evidence" value="ECO:0007669"/>
    <property type="project" value="UniProtKB-KW"/>
</dbReference>
<keyword evidence="5 12" id="KW-0812">Transmembrane</keyword>
<evidence type="ECO:0000256" key="2">
    <source>
        <dbReference type="ARBA" id="ARBA00005583"/>
    </source>
</evidence>
<comment type="catalytic activity">
    <reaction evidence="12">
        <text>UDP-N-acetyl-alpha-D-muramoyl-L-alanyl-gamma-D-glutamyl-meso-2,6-diaminopimeloyl-D-alanyl-D-alanine + di-trans,octa-cis-undecaprenyl phosphate = di-trans,octa-cis-undecaprenyl diphospho-N-acetyl-alpha-D-muramoyl-L-alanyl-D-glutamyl-meso-2,6-diaminopimeloyl-D-alanyl-D-alanine + UMP</text>
        <dbReference type="Rhea" id="RHEA:28386"/>
        <dbReference type="ChEBI" id="CHEBI:57865"/>
        <dbReference type="ChEBI" id="CHEBI:60392"/>
        <dbReference type="ChEBI" id="CHEBI:61386"/>
        <dbReference type="ChEBI" id="CHEBI:61387"/>
        <dbReference type="EC" id="2.7.8.13"/>
    </reaction>
</comment>
<feature type="transmembrane region" description="Helical" evidence="12">
    <location>
        <begin position="184"/>
        <end position="202"/>
    </location>
</feature>
<evidence type="ECO:0000313" key="16">
    <source>
        <dbReference type="Proteomes" id="UP000249061"/>
    </source>
</evidence>
<evidence type="ECO:0000256" key="9">
    <source>
        <dbReference type="ARBA" id="ARBA00023136"/>
    </source>
</evidence>
<evidence type="ECO:0000256" key="10">
    <source>
        <dbReference type="ARBA" id="ARBA00023306"/>
    </source>
</evidence>
<accession>A0A2W5TAZ1</accession>
<evidence type="ECO:0000256" key="1">
    <source>
        <dbReference type="ARBA" id="ARBA00004141"/>
    </source>
</evidence>
<feature type="transmembrane region" description="Helical" evidence="12">
    <location>
        <begin position="209"/>
        <end position="230"/>
    </location>
</feature>
<dbReference type="EMBL" id="QFQP01000011">
    <property type="protein sequence ID" value="PZR12659.1"/>
    <property type="molecule type" value="Genomic_DNA"/>
</dbReference>
<dbReference type="NCBIfam" id="TIGR00445">
    <property type="entry name" value="mraY"/>
    <property type="match status" value="1"/>
</dbReference>
<dbReference type="Pfam" id="PF00953">
    <property type="entry name" value="Glycos_transf_4"/>
    <property type="match status" value="1"/>
</dbReference>
<dbReference type="Proteomes" id="UP000249061">
    <property type="component" value="Unassembled WGS sequence"/>
</dbReference>
<dbReference type="GO" id="GO:0051301">
    <property type="term" value="P:cell division"/>
    <property type="evidence" value="ECO:0007669"/>
    <property type="project" value="UniProtKB-KW"/>
</dbReference>
<feature type="transmembrane region" description="Helical" evidence="12">
    <location>
        <begin position="291"/>
        <end position="311"/>
    </location>
</feature>
<name>A0A2W5TAZ1_9BACT</name>
<feature type="transmembrane region" description="Helical" evidence="12">
    <location>
        <begin position="267"/>
        <end position="284"/>
    </location>
</feature>
<dbReference type="AlphaFoldDB" id="A0A2W5TAZ1"/>
<evidence type="ECO:0000256" key="4">
    <source>
        <dbReference type="ARBA" id="ARBA00022679"/>
    </source>
</evidence>
<gene>
    <name evidence="12" type="primary">mraY</name>
    <name evidence="15" type="ORF">DI536_13830</name>
</gene>
<keyword evidence="12" id="KW-1003">Cell membrane</keyword>
<keyword evidence="7 12" id="KW-0573">Peptidoglycan synthesis</keyword>
<dbReference type="PANTHER" id="PTHR22926">
    <property type="entry name" value="PHOSPHO-N-ACETYLMURAMOYL-PENTAPEPTIDE-TRANSFERASE"/>
    <property type="match status" value="1"/>
</dbReference>
<comment type="similarity">
    <text evidence="2 12">Belongs to the glycosyltransferase 4 family. MraY subfamily.</text>
</comment>
<dbReference type="GO" id="GO:0008963">
    <property type="term" value="F:phospho-N-acetylmuramoyl-pentapeptide-transferase activity"/>
    <property type="evidence" value="ECO:0007669"/>
    <property type="project" value="UniProtKB-UniRule"/>
</dbReference>
<dbReference type="PANTHER" id="PTHR22926:SF5">
    <property type="entry name" value="PHOSPHO-N-ACETYLMURAMOYL-PENTAPEPTIDE-TRANSFERASE HOMOLOG"/>
    <property type="match status" value="1"/>
</dbReference>
<reference evidence="15 16" key="1">
    <citation type="submission" date="2017-08" db="EMBL/GenBank/DDBJ databases">
        <title>Infants hospitalized years apart are colonized by the same room-sourced microbial strains.</title>
        <authorList>
            <person name="Brooks B."/>
            <person name="Olm M.R."/>
            <person name="Firek B.A."/>
            <person name="Baker R."/>
            <person name="Thomas B.C."/>
            <person name="Morowitz M.J."/>
            <person name="Banfield J.F."/>
        </authorList>
    </citation>
    <scope>NUCLEOTIDE SEQUENCE [LARGE SCALE GENOMIC DNA]</scope>
    <source>
        <strain evidence="15">S2_003_000_R2_14</strain>
    </source>
</reference>
<feature type="transmembrane region" description="Helical" evidence="12">
    <location>
        <begin position="366"/>
        <end position="385"/>
    </location>
</feature>
<dbReference type="InterPro" id="IPR000715">
    <property type="entry name" value="Glycosyl_transferase_4"/>
</dbReference>
<keyword evidence="6 12" id="KW-0133">Cell shape</keyword>
<protein>
    <recommendedName>
        <fullName evidence="12 13">Phospho-N-acetylmuramoyl-pentapeptide-transferase</fullName>
        <ecNumber evidence="12 13">2.7.8.13</ecNumber>
    </recommendedName>
    <alternativeName>
        <fullName evidence="12">UDP-MurNAc-pentapeptide phosphotransferase</fullName>
    </alternativeName>
</protein>
<evidence type="ECO:0000256" key="11">
    <source>
        <dbReference type="ARBA" id="ARBA00023316"/>
    </source>
</evidence>
<dbReference type="GO" id="GO:0009252">
    <property type="term" value="P:peptidoglycan biosynthetic process"/>
    <property type="evidence" value="ECO:0007669"/>
    <property type="project" value="UniProtKB-UniRule"/>
</dbReference>
<dbReference type="EC" id="2.7.8.13" evidence="12 13"/>
<keyword evidence="4 12" id="KW-0808">Transferase</keyword>
<feature type="binding site" evidence="14">
    <location>
        <position position="295"/>
    </location>
    <ligand>
        <name>Mg(2+)</name>
        <dbReference type="ChEBI" id="CHEBI:18420"/>
    </ligand>
</feature>
<keyword evidence="10 12" id="KW-0131">Cell cycle</keyword>
<dbReference type="GO" id="GO:0005886">
    <property type="term" value="C:plasma membrane"/>
    <property type="evidence" value="ECO:0007669"/>
    <property type="project" value="UniProtKB-SubCell"/>
</dbReference>
<evidence type="ECO:0000256" key="12">
    <source>
        <dbReference type="HAMAP-Rule" id="MF_00038"/>
    </source>
</evidence>
<dbReference type="GO" id="GO:0051992">
    <property type="term" value="F:UDP-N-acetylmuramoyl-L-alanyl-D-glutamyl-meso-2,6-diaminopimelyl-D-alanyl-D-alanine:undecaprenyl-phosphate transferase activity"/>
    <property type="evidence" value="ECO:0007669"/>
    <property type="project" value="RHEA"/>
</dbReference>
<evidence type="ECO:0000313" key="15">
    <source>
        <dbReference type="EMBL" id="PZR12659.1"/>
    </source>
</evidence>
<dbReference type="CDD" id="cd06852">
    <property type="entry name" value="GT_MraY"/>
    <property type="match status" value="1"/>
</dbReference>
<feature type="binding site" evidence="14">
    <location>
        <position position="202"/>
    </location>
    <ligand>
        <name>Mg(2+)</name>
        <dbReference type="ChEBI" id="CHEBI:18420"/>
    </ligand>
</feature>
<evidence type="ECO:0000256" key="13">
    <source>
        <dbReference type="NCBIfam" id="TIGR00445"/>
    </source>
</evidence>
<sequence length="388" mass="42147">MLYLLYEWLKDGDAGKYFNFLRYPTFRIVAAATSSLVIGMLVGPGLINRLRIQQHGQSNVREDTPESHQKKKGTPTLGGTLILLSIFLGTILFADLQSRVVWVALLMTAGYGFTGFLDDYLKLSKRNSKGLAGRYKMVLQTAFFLISVFGIMTDWSAGTPRLLIETHIILPFVPTKYANPDLGWLYVFFAWIVVVGTSNAVNMTDGLDGLAIAPTMIASFVFVVLCYAAGSSVQIADYETVGGLRTLVGVPIHEYLGITRVDGGAELAVFCASIIGAGISFLWFNAYPASVFMGDVGSLALGGALGTVAMLSKNEVLSAIIHGVFLAEILSVMIQVTSFKLTGKRVFKMAPLHHHFEKGGMGETKIVIRFWIVSVLLGAIALASLKLR</sequence>
<comment type="function">
    <text evidence="12">Catalyzes the initial step of the lipid cycle reactions in the biosynthesis of the cell wall peptidoglycan: transfers peptidoglycan precursor phospho-MurNAc-pentapeptide from UDP-MurNAc-pentapeptide onto the lipid carrier undecaprenyl phosphate, yielding undecaprenyl-pyrophosphoryl-MurNAc-pentapeptide, known as lipid I.</text>
</comment>
<evidence type="ECO:0000256" key="6">
    <source>
        <dbReference type="ARBA" id="ARBA00022960"/>
    </source>
</evidence>
<dbReference type="PROSITE" id="PS01348">
    <property type="entry name" value="MRAY_2"/>
    <property type="match status" value="1"/>
</dbReference>
<proteinExistence type="inferred from homology"/>
<comment type="pathway">
    <text evidence="12">Cell wall biogenesis; peptidoglycan biosynthesis.</text>
</comment>
<dbReference type="HAMAP" id="MF_00038">
    <property type="entry name" value="MraY"/>
    <property type="match status" value="1"/>
</dbReference>
<feature type="transmembrane region" description="Helical" evidence="12">
    <location>
        <begin position="26"/>
        <end position="47"/>
    </location>
</feature>
<keyword evidence="11 12" id="KW-0961">Cell wall biogenesis/degradation</keyword>
<evidence type="ECO:0000256" key="5">
    <source>
        <dbReference type="ARBA" id="ARBA00022692"/>
    </source>
</evidence>
<evidence type="ECO:0000256" key="8">
    <source>
        <dbReference type="ARBA" id="ARBA00022989"/>
    </source>
</evidence>
<keyword evidence="12 14" id="KW-0479">Metal-binding</keyword>
<keyword evidence="12 14" id="KW-0460">Magnesium</keyword>
<dbReference type="InterPro" id="IPR018480">
    <property type="entry name" value="PNAcMuramoyl-5peptid_Trfase_CS"/>
</dbReference>
<organism evidence="15 16">
    <name type="scientific">Archangium gephyra</name>
    <dbReference type="NCBI Taxonomy" id="48"/>
    <lineage>
        <taxon>Bacteria</taxon>
        <taxon>Pseudomonadati</taxon>
        <taxon>Myxococcota</taxon>
        <taxon>Myxococcia</taxon>
        <taxon>Myxococcales</taxon>
        <taxon>Cystobacterineae</taxon>
        <taxon>Archangiaceae</taxon>
        <taxon>Archangium</taxon>
    </lineage>
</organism>